<dbReference type="Proteomes" id="UP001174909">
    <property type="component" value="Unassembled WGS sequence"/>
</dbReference>
<gene>
    <name evidence="1" type="ORF">GBAR_LOCUS31164</name>
</gene>
<accession>A0AA35U1X3</accession>
<name>A0AA35U1X3_GEOBA</name>
<reference evidence="1" key="1">
    <citation type="submission" date="2023-03" db="EMBL/GenBank/DDBJ databases">
        <authorList>
            <person name="Steffen K."/>
            <person name="Cardenas P."/>
        </authorList>
    </citation>
    <scope>NUCLEOTIDE SEQUENCE</scope>
</reference>
<evidence type="ECO:0000313" key="1">
    <source>
        <dbReference type="EMBL" id="CAI8057202.1"/>
    </source>
</evidence>
<dbReference type="AlphaFoldDB" id="A0AA35U1X3"/>
<organism evidence="1 2">
    <name type="scientific">Geodia barretti</name>
    <name type="common">Barrett's horny sponge</name>
    <dbReference type="NCBI Taxonomy" id="519541"/>
    <lineage>
        <taxon>Eukaryota</taxon>
        <taxon>Metazoa</taxon>
        <taxon>Porifera</taxon>
        <taxon>Demospongiae</taxon>
        <taxon>Heteroscleromorpha</taxon>
        <taxon>Tetractinellida</taxon>
        <taxon>Astrophorina</taxon>
        <taxon>Geodiidae</taxon>
        <taxon>Geodia</taxon>
    </lineage>
</organism>
<proteinExistence type="predicted"/>
<dbReference type="EMBL" id="CASHTH010004428">
    <property type="protein sequence ID" value="CAI8057202.1"/>
    <property type="molecule type" value="Genomic_DNA"/>
</dbReference>
<sequence length="227" mass="24112">MNKLSITLPAGSQVCIESDDPGLVREVLYSFMPQLIGANGAASDPPVAISVEPPILSNGHAANNGSVHHAAEPQPAPVVIAENHEAPPVAPAVSVVQIAPPPPTAALEREPGLFQTGAAEPMSPSEHEFIAFCQRVNPLGDMRRVVVAAEAGHRYLNIPSVDPDSLAHLFTLAGWPIPHSFVQTLRNAARTKFRWLERIPGLSGHYKVTNTGRSIVLGESEAKSEAE</sequence>
<comment type="caution">
    <text evidence="1">The sequence shown here is derived from an EMBL/GenBank/DDBJ whole genome shotgun (WGS) entry which is preliminary data.</text>
</comment>
<evidence type="ECO:0000313" key="2">
    <source>
        <dbReference type="Proteomes" id="UP001174909"/>
    </source>
</evidence>
<keyword evidence="2" id="KW-1185">Reference proteome</keyword>
<protein>
    <submittedName>
        <fullName evidence="1">Uncharacterized protein</fullName>
    </submittedName>
</protein>